<sequence length="112" mass="13566">MQLWWYLTALHHATECVLTVSRHMRRPAPNLEQEWLKRGANNLVSRQKIRRMVKFINENRDIFRSFYFNFPASSSNKLQMTRLPPRERKEKQHLKKRTLILLQKCDIAFLPC</sequence>
<keyword evidence="2" id="KW-1185">Reference proteome</keyword>
<accession>A0A4Y2TJ05</accession>
<organism evidence="1 2">
    <name type="scientific">Araneus ventricosus</name>
    <name type="common">Orbweaver spider</name>
    <name type="synonym">Epeira ventricosa</name>
    <dbReference type="NCBI Taxonomy" id="182803"/>
    <lineage>
        <taxon>Eukaryota</taxon>
        <taxon>Metazoa</taxon>
        <taxon>Ecdysozoa</taxon>
        <taxon>Arthropoda</taxon>
        <taxon>Chelicerata</taxon>
        <taxon>Arachnida</taxon>
        <taxon>Araneae</taxon>
        <taxon>Araneomorphae</taxon>
        <taxon>Entelegynae</taxon>
        <taxon>Araneoidea</taxon>
        <taxon>Araneidae</taxon>
        <taxon>Araneus</taxon>
    </lineage>
</organism>
<comment type="caution">
    <text evidence="1">The sequence shown here is derived from an EMBL/GenBank/DDBJ whole genome shotgun (WGS) entry which is preliminary data.</text>
</comment>
<evidence type="ECO:0000313" key="1">
    <source>
        <dbReference type="EMBL" id="GBN99095.1"/>
    </source>
</evidence>
<dbReference type="EMBL" id="BGPR01028134">
    <property type="protein sequence ID" value="GBN99095.1"/>
    <property type="molecule type" value="Genomic_DNA"/>
</dbReference>
<gene>
    <name evidence="1" type="ORF">AVEN_55999_1</name>
</gene>
<proteinExistence type="predicted"/>
<evidence type="ECO:0000313" key="2">
    <source>
        <dbReference type="Proteomes" id="UP000499080"/>
    </source>
</evidence>
<protein>
    <submittedName>
        <fullName evidence="1">Uncharacterized protein</fullName>
    </submittedName>
</protein>
<dbReference type="AlphaFoldDB" id="A0A4Y2TJ05"/>
<dbReference type="Proteomes" id="UP000499080">
    <property type="component" value="Unassembled WGS sequence"/>
</dbReference>
<name>A0A4Y2TJ05_ARAVE</name>
<reference evidence="1 2" key="1">
    <citation type="journal article" date="2019" name="Sci. Rep.">
        <title>Orb-weaving spider Araneus ventricosus genome elucidates the spidroin gene catalogue.</title>
        <authorList>
            <person name="Kono N."/>
            <person name="Nakamura H."/>
            <person name="Ohtoshi R."/>
            <person name="Moran D.A.P."/>
            <person name="Shinohara A."/>
            <person name="Yoshida Y."/>
            <person name="Fujiwara M."/>
            <person name="Mori M."/>
            <person name="Tomita M."/>
            <person name="Arakawa K."/>
        </authorList>
    </citation>
    <scope>NUCLEOTIDE SEQUENCE [LARGE SCALE GENOMIC DNA]</scope>
</reference>